<reference evidence="10" key="1">
    <citation type="submission" date="2009-03" db="EMBL/GenBank/DDBJ databases">
        <title>Caligus clemensi ESTs and full-length cDNAs.</title>
        <authorList>
            <person name="Yasuike M."/>
            <person name="von Schalburg K."/>
            <person name="Cooper G."/>
            <person name="Leong J."/>
            <person name="Jones S.R.M."/>
            <person name="Koop B.F."/>
        </authorList>
    </citation>
    <scope>NUCLEOTIDE SEQUENCE</scope>
    <source>
        <tissue evidence="10">Whole</tissue>
    </source>
</reference>
<evidence type="ECO:0000256" key="3">
    <source>
        <dbReference type="ARBA" id="ARBA00023125"/>
    </source>
</evidence>
<dbReference type="Gene3D" id="1.20.5.170">
    <property type="match status" value="1"/>
</dbReference>
<dbReference type="PROSITE" id="PS50217">
    <property type="entry name" value="BZIP"/>
    <property type="match status" value="1"/>
</dbReference>
<keyword evidence="2" id="KW-0805">Transcription regulation</keyword>
<evidence type="ECO:0000256" key="2">
    <source>
        <dbReference type="ARBA" id="ARBA00023015"/>
    </source>
</evidence>
<dbReference type="GO" id="GO:0000981">
    <property type="term" value="F:DNA-binding transcription factor activity, RNA polymerase II-specific"/>
    <property type="evidence" value="ECO:0007669"/>
    <property type="project" value="TreeGrafter"/>
</dbReference>
<evidence type="ECO:0000313" key="10">
    <source>
        <dbReference type="EMBL" id="ACO15096.1"/>
    </source>
</evidence>
<dbReference type="Pfam" id="PF07716">
    <property type="entry name" value="bZIP_2"/>
    <property type="match status" value="1"/>
</dbReference>
<dbReference type="PANTHER" id="PTHR46542:SF1">
    <property type="entry name" value="X-BOX BINDING PROTEIN 1"/>
    <property type="match status" value="1"/>
</dbReference>
<dbReference type="SUPFAM" id="SSF57959">
    <property type="entry name" value="Leucine zipper domain"/>
    <property type="match status" value="1"/>
</dbReference>
<evidence type="ECO:0000256" key="1">
    <source>
        <dbReference type="ARBA" id="ARBA00022843"/>
    </source>
</evidence>
<proteinExistence type="evidence at transcript level"/>
<sequence length="310" mass="34856">MSGSPLLMKSGERLLKMKEASINRPQIIIVPPGFLKTTTTTTSSSISVPLKIAKISPKEPLKRPAPPESPLNPVRKRANLDHLSSEEKLLRRKLKNRVAAQNARDKKRVKMDDMEDEIQILRRRNKDLERENRRLREIQSRLEPTSGVTTTTTAATSAAASAVTTLMNPTAMSSSNSFSLPLSPANSSISSSSFNEDEEELLEAKTIILETTPVRETSPSLPAEHVKYLQPKGRVTTLGSLFLLLMTLLLNSPSRRRTRKITTTTTALFFNSNCKETYPLERKRRNSMSWGPRQKAWNPPRIWKTSLRVN</sequence>
<evidence type="ECO:0000259" key="9">
    <source>
        <dbReference type="PROSITE" id="PS50217"/>
    </source>
</evidence>
<dbReference type="InterPro" id="IPR052470">
    <property type="entry name" value="ER_Stress-Reg_TF"/>
</dbReference>
<feature type="domain" description="BZIP" evidence="9">
    <location>
        <begin position="86"/>
        <end position="137"/>
    </location>
</feature>
<protein>
    <recommendedName>
        <fullName evidence="6">X-box-binding protein 1</fullName>
    </recommendedName>
</protein>
<evidence type="ECO:0000256" key="8">
    <source>
        <dbReference type="SAM" id="Phobius"/>
    </source>
</evidence>
<keyword evidence="1" id="KW-0832">Ubl conjugation</keyword>
<keyword evidence="3" id="KW-0238">DNA-binding</keyword>
<keyword evidence="8" id="KW-0472">Membrane</keyword>
<feature type="transmembrane region" description="Helical" evidence="8">
    <location>
        <begin position="233"/>
        <end position="250"/>
    </location>
</feature>
<keyword evidence="7" id="KW-0175">Coiled coil</keyword>
<dbReference type="EMBL" id="BT080672">
    <property type="protein sequence ID" value="ACO15096.1"/>
    <property type="molecule type" value="mRNA"/>
</dbReference>
<keyword evidence="8" id="KW-1133">Transmembrane helix</keyword>
<gene>
    <name evidence="10" type="primary">XBP1</name>
</gene>
<keyword evidence="8" id="KW-0812">Transmembrane</keyword>
<dbReference type="PANTHER" id="PTHR46542">
    <property type="entry name" value="X-BOX BINDING PROTEIN 1"/>
    <property type="match status" value="1"/>
</dbReference>
<dbReference type="GO" id="GO:0000977">
    <property type="term" value="F:RNA polymerase II transcription regulatory region sequence-specific DNA binding"/>
    <property type="evidence" value="ECO:0007669"/>
    <property type="project" value="TreeGrafter"/>
</dbReference>
<evidence type="ECO:0000256" key="7">
    <source>
        <dbReference type="SAM" id="Coils"/>
    </source>
</evidence>
<evidence type="ECO:0000256" key="4">
    <source>
        <dbReference type="ARBA" id="ARBA00023163"/>
    </source>
</evidence>
<accession>C1C1E3</accession>
<keyword evidence="5" id="KW-0539">Nucleus</keyword>
<evidence type="ECO:0000256" key="6">
    <source>
        <dbReference type="ARBA" id="ARBA00040165"/>
    </source>
</evidence>
<dbReference type="PROSITE" id="PS00036">
    <property type="entry name" value="BZIP_BASIC"/>
    <property type="match status" value="1"/>
</dbReference>
<name>C1C1E3_CALCM</name>
<dbReference type="CDD" id="cd14691">
    <property type="entry name" value="bZIP_XBP1"/>
    <property type="match status" value="1"/>
</dbReference>
<keyword evidence="4" id="KW-0804">Transcription</keyword>
<dbReference type="SMART" id="SM00338">
    <property type="entry name" value="BRLZ"/>
    <property type="match status" value="1"/>
</dbReference>
<dbReference type="AlphaFoldDB" id="C1C1E3"/>
<feature type="coiled-coil region" evidence="7">
    <location>
        <begin position="97"/>
        <end position="141"/>
    </location>
</feature>
<dbReference type="InterPro" id="IPR046347">
    <property type="entry name" value="bZIP_sf"/>
</dbReference>
<evidence type="ECO:0000256" key="5">
    <source>
        <dbReference type="ARBA" id="ARBA00023242"/>
    </source>
</evidence>
<dbReference type="InterPro" id="IPR004827">
    <property type="entry name" value="bZIP"/>
</dbReference>
<dbReference type="GO" id="GO:0005634">
    <property type="term" value="C:nucleus"/>
    <property type="evidence" value="ECO:0007669"/>
    <property type="project" value="TreeGrafter"/>
</dbReference>
<organism evidence="10">
    <name type="scientific">Caligus clemensi</name>
    <name type="common">Sea louse</name>
    <dbReference type="NCBI Taxonomy" id="344056"/>
    <lineage>
        <taxon>Eukaryota</taxon>
        <taxon>Metazoa</taxon>
        <taxon>Ecdysozoa</taxon>
        <taxon>Arthropoda</taxon>
        <taxon>Crustacea</taxon>
        <taxon>Multicrustacea</taxon>
        <taxon>Hexanauplia</taxon>
        <taxon>Copepoda</taxon>
        <taxon>Siphonostomatoida</taxon>
        <taxon>Caligidae</taxon>
        <taxon>Caligus</taxon>
    </lineage>
</organism>